<dbReference type="InterPro" id="IPR029465">
    <property type="entry name" value="ATPgrasp_TupA"/>
</dbReference>
<dbReference type="Pfam" id="PF14305">
    <property type="entry name" value="ATPgrasp_TupA"/>
    <property type="match status" value="1"/>
</dbReference>
<comment type="caution">
    <text evidence="1">The sequence shown here is derived from an EMBL/GenBank/DDBJ whole genome shotgun (WGS) entry which is preliminary data.</text>
</comment>
<organism evidence="1 2">
    <name type="scientific">Nonlabens agnitus</name>
    <dbReference type="NCBI Taxonomy" id="870484"/>
    <lineage>
        <taxon>Bacteria</taxon>
        <taxon>Pseudomonadati</taxon>
        <taxon>Bacteroidota</taxon>
        <taxon>Flavobacteriia</taxon>
        <taxon>Flavobacteriales</taxon>
        <taxon>Flavobacteriaceae</taxon>
        <taxon>Nonlabens</taxon>
    </lineage>
</organism>
<sequence>MSNPIRHFAMRTLRKMRWLPPKFYVKCHYEYFSGKKMDLDNPLEFNEKLEWYKVFYHPKILNQLADKYAVRAYVERKIGSQYLNELYGVYKKGEEIPFDELPDRFVIKATHASGFNIIVKDKSNLDRKKTIKKLDKWLGINQYYRKGQEWAYKDIEPRIVVEKFLEEEGRSFLVDYKFYCFNGEIKFFTAHLDRFTGHNHTTYDVDFNLLPFGHETLHDSEAEAIEKPSNLEEMITLATKLSENLPFVRVDFYSIDGKTIFGELTLYPADARLKWLPEEYNKIIGDYFVLPELNEEKEPITSFP</sequence>
<dbReference type="GO" id="GO:0016740">
    <property type="term" value="F:transferase activity"/>
    <property type="evidence" value="ECO:0007669"/>
    <property type="project" value="UniProtKB-KW"/>
</dbReference>
<name>A0A2S9WUF7_9FLAO</name>
<accession>A0A2S9WUF7</accession>
<evidence type="ECO:0000313" key="1">
    <source>
        <dbReference type="EMBL" id="PRP67112.1"/>
    </source>
</evidence>
<dbReference type="AlphaFoldDB" id="A0A2S9WUF7"/>
<keyword evidence="1" id="KW-0808">Transferase</keyword>
<dbReference type="Proteomes" id="UP000239532">
    <property type="component" value="Unassembled WGS sequence"/>
</dbReference>
<reference evidence="1 2" key="1">
    <citation type="submission" date="2016-11" db="EMBL/GenBank/DDBJ databases">
        <title>Trade-off between light-utilization and light-protection in marine flavobacteria.</title>
        <authorList>
            <person name="Kumagai Y."/>
        </authorList>
    </citation>
    <scope>NUCLEOTIDE SEQUENCE [LARGE SCALE GENOMIC DNA]</scope>
    <source>
        <strain evidence="1 2">JCM 17109</strain>
    </source>
</reference>
<keyword evidence="2" id="KW-1185">Reference proteome</keyword>
<protein>
    <submittedName>
        <fullName evidence="1">Glycosyltransferase</fullName>
    </submittedName>
</protein>
<dbReference type="EMBL" id="MQUC01000003">
    <property type="protein sequence ID" value="PRP67112.1"/>
    <property type="molecule type" value="Genomic_DNA"/>
</dbReference>
<dbReference type="RefSeq" id="WP_242446495.1">
    <property type="nucleotide sequence ID" value="NZ_MQUC01000003.1"/>
</dbReference>
<evidence type="ECO:0000313" key="2">
    <source>
        <dbReference type="Proteomes" id="UP000239532"/>
    </source>
</evidence>
<proteinExistence type="predicted"/>
<gene>
    <name evidence="1" type="ORF">BST86_08370</name>
</gene>